<proteinExistence type="predicted"/>
<evidence type="ECO:0000313" key="1">
    <source>
        <dbReference type="EMBL" id="GIH67004.1"/>
    </source>
</evidence>
<gene>
    <name evidence="1" type="ORF">Msi02_78210</name>
</gene>
<dbReference type="EMBL" id="BOOF01000064">
    <property type="protein sequence ID" value="GIH67004.1"/>
    <property type="molecule type" value="Genomic_DNA"/>
</dbReference>
<evidence type="ECO:0000313" key="2">
    <source>
        <dbReference type="Proteomes" id="UP000660454"/>
    </source>
</evidence>
<organism evidence="1 2">
    <name type="scientific">Microbispora siamensis</name>
    <dbReference type="NCBI Taxonomy" id="564413"/>
    <lineage>
        <taxon>Bacteria</taxon>
        <taxon>Bacillati</taxon>
        <taxon>Actinomycetota</taxon>
        <taxon>Actinomycetes</taxon>
        <taxon>Streptosporangiales</taxon>
        <taxon>Streptosporangiaceae</taxon>
        <taxon>Microbispora</taxon>
    </lineage>
</organism>
<dbReference type="Proteomes" id="UP000660454">
    <property type="component" value="Unassembled WGS sequence"/>
</dbReference>
<protein>
    <submittedName>
        <fullName evidence="1">Uncharacterized protein</fullName>
    </submittedName>
</protein>
<accession>A0ABQ4H0D6</accession>
<name>A0ABQ4H0D6_9ACTN</name>
<reference evidence="1 2" key="1">
    <citation type="submission" date="2021-01" db="EMBL/GenBank/DDBJ databases">
        <title>Whole genome shotgun sequence of Microbispora siamensis NBRC 104113.</title>
        <authorList>
            <person name="Komaki H."/>
            <person name="Tamura T."/>
        </authorList>
    </citation>
    <scope>NUCLEOTIDE SEQUENCE [LARGE SCALE GENOMIC DNA]</scope>
    <source>
        <strain evidence="1 2">NBRC 104113</strain>
    </source>
</reference>
<sequence length="46" mass="4840">MLMFIAYRAMESEALSGFAGGTSSPKQIKPLIAALVAIADAITRAR</sequence>
<comment type="caution">
    <text evidence="1">The sequence shown here is derived from an EMBL/GenBank/DDBJ whole genome shotgun (WGS) entry which is preliminary data.</text>
</comment>
<keyword evidence="2" id="KW-1185">Reference proteome</keyword>